<protein>
    <submittedName>
        <fullName evidence="3">Uncharacterized protein</fullName>
    </submittedName>
</protein>
<proteinExistence type="predicted"/>
<organism evidence="3 4">
    <name type="scientific">Burkholderia paludis</name>
    <dbReference type="NCBI Taxonomy" id="1506587"/>
    <lineage>
        <taxon>Bacteria</taxon>
        <taxon>Pseudomonadati</taxon>
        <taxon>Pseudomonadota</taxon>
        <taxon>Betaproteobacteria</taxon>
        <taxon>Burkholderiales</taxon>
        <taxon>Burkholderiaceae</taxon>
        <taxon>Burkholderia</taxon>
        <taxon>Burkholderia cepacia complex</taxon>
    </lineage>
</organism>
<feature type="region of interest" description="Disordered" evidence="1">
    <location>
        <begin position="74"/>
        <end position="98"/>
    </location>
</feature>
<keyword evidence="2" id="KW-0812">Transmembrane</keyword>
<feature type="transmembrane region" description="Helical" evidence="2">
    <location>
        <begin position="105"/>
        <end position="123"/>
    </location>
</feature>
<evidence type="ECO:0000313" key="3">
    <source>
        <dbReference type="EMBL" id="VWC09596.1"/>
    </source>
</evidence>
<dbReference type="AlphaFoldDB" id="A0A6J5EDQ1"/>
<evidence type="ECO:0000313" key="4">
    <source>
        <dbReference type="Proteomes" id="UP000494330"/>
    </source>
</evidence>
<keyword evidence="2" id="KW-1133">Transmembrane helix</keyword>
<name>A0A6J5EDQ1_9BURK</name>
<feature type="compositionally biased region" description="Low complexity" evidence="1">
    <location>
        <begin position="74"/>
        <end position="85"/>
    </location>
</feature>
<keyword evidence="2" id="KW-0472">Membrane</keyword>
<gene>
    <name evidence="3" type="ORF">BPA30113_05155</name>
</gene>
<feature type="compositionally biased region" description="Basic and acidic residues" evidence="1">
    <location>
        <begin position="86"/>
        <end position="96"/>
    </location>
</feature>
<evidence type="ECO:0000256" key="1">
    <source>
        <dbReference type="SAM" id="MobiDB-lite"/>
    </source>
</evidence>
<dbReference type="EMBL" id="CABVQD010000022">
    <property type="protein sequence ID" value="VWC09596.1"/>
    <property type="molecule type" value="Genomic_DNA"/>
</dbReference>
<dbReference type="RefSeq" id="WP_034198508.1">
    <property type="nucleotide sequence ID" value="NZ_CABVQD010000022.1"/>
</dbReference>
<evidence type="ECO:0000256" key="2">
    <source>
        <dbReference type="SAM" id="Phobius"/>
    </source>
</evidence>
<keyword evidence="4" id="KW-1185">Reference proteome</keyword>
<feature type="transmembrane region" description="Helical" evidence="2">
    <location>
        <begin position="12"/>
        <end position="30"/>
    </location>
</feature>
<dbReference type="Proteomes" id="UP000494330">
    <property type="component" value="Unassembled WGS sequence"/>
</dbReference>
<accession>A0A6J5EDQ1</accession>
<sequence>MKRGTAHARRGVPAGVTLLLALAFALRALIPAGFMADPRPDADPFVLTLCSGHGPLVVSVLTLTGYPATGDASRAGARAAPAAARPDTRGTPRHDAPSAPPVCPFSAVLSIALVGAAASLVLVRRLVRPAGATPAPAATPVLPSIRACRHARAPPA</sequence>
<reference evidence="3 4" key="1">
    <citation type="submission" date="2019-09" db="EMBL/GenBank/DDBJ databases">
        <authorList>
            <person name="Depoorter E."/>
        </authorList>
    </citation>
    <scope>NUCLEOTIDE SEQUENCE [LARGE SCALE GENOMIC DNA]</scope>
    <source>
        <strain evidence="3">LMG 30113</strain>
    </source>
</reference>